<evidence type="ECO:0000256" key="1">
    <source>
        <dbReference type="ARBA" id="ARBA00007277"/>
    </source>
</evidence>
<keyword evidence="6" id="KW-1185">Reference proteome</keyword>
<dbReference type="GO" id="GO:0047389">
    <property type="term" value="F:glycerophosphocholine phosphodiesterase activity"/>
    <property type="evidence" value="ECO:0007669"/>
    <property type="project" value="TreeGrafter"/>
</dbReference>
<evidence type="ECO:0000313" key="5">
    <source>
        <dbReference type="EMBL" id="RCN30648.1"/>
    </source>
</evidence>
<comment type="similarity">
    <text evidence="1">Belongs to the glycerophosphoryl diester phosphodiesterase family.</text>
</comment>
<dbReference type="FunFam" id="3.20.20.190:FF:000032">
    <property type="entry name" value="Glycerophosphoryl diester phosphodiesterase, putative"/>
    <property type="match status" value="1"/>
</dbReference>
<protein>
    <submittedName>
        <fullName evidence="5">Glycerophosphodiester phosphodiesterase family protein</fullName>
    </submittedName>
</protein>
<dbReference type="PROSITE" id="PS50007">
    <property type="entry name" value="PIPLC_X_DOMAIN"/>
    <property type="match status" value="1"/>
</dbReference>
<gene>
    <name evidence="5" type="ORF">ANCCAN_23577</name>
</gene>
<dbReference type="PANTHER" id="PTHR22958">
    <property type="entry name" value="GLYCEROPHOSPHORYL DIESTER PHOSPHODIESTERASE"/>
    <property type="match status" value="1"/>
</dbReference>
<dbReference type="InterPro" id="IPR013783">
    <property type="entry name" value="Ig-like_fold"/>
</dbReference>
<feature type="chain" id="PRO_5016810185" evidence="3">
    <location>
        <begin position="22"/>
        <end position="644"/>
    </location>
</feature>
<dbReference type="Pfam" id="PF03009">
    <property type="entry name" value="GDPD"/>
    <property type="match status" value="1"/>
</dbReference>
<sequence>PHPPLAGKGFFLFHYFFFISSDVWIGNTEISEPLDEVKYRYMVGYYLDPCTEGSKQLLIVHRWESFLLPRSLLPSTGQKLGLEDVFGNYAGNSLLSDGWIIHNEENVVLLRIHGEALKFYKNSHKMKEHRVKIVPFDVRFKEIYSYEDRHTRKGMLWRASSVYQNTVLTREDPIFGQQYVNGSVFRNQVDYLIFRTRTVSLEHLAFRIELFTEMDRIGIAYALPAALPDLYGKATFPIISLRNIPIGQIDIDYMLVKSLPVDRSLRDNVAVSWGRYWKKRSTLEVGHRGMGSSYTKMAVARENTIHSLCEAAKNGADYVEFDVQLTKDMQPVIYHDFHVIVEVAGRRRDLFQQKIRHHQLAVKDLSLDQLHLLHLEHPGEHLSQTWRVTPTEEEGTEFDTNPFPHLRQVLDAVSPHVGFNIEVKYPMKMKDGTHECPSYNIERNDFVDVILRNVMEGAGKRRIIFSSFDPDVCSLITLKQHVYPVMFLVVGPTTRYTPFQDIRSDCSKLAVNFAAGNGLLGTNFHSEELLQDAAVLHRAEQFNLVSFVWGDDLNVMKNVEYFRNLHVDGVIYDRIGEVMPRRNTFVVENESRKALPIRTPECSRSPTPELTTMRNNVQQLRISKNSAFTTVQDRNLTRTACIRD</sequence>
<name>A0A368FGF6_ANCCA</name>
<organism evidence="5 6">
    <name type="scientific">Ancylostoma caninum</name>
    <name type="common">Dog hookworm</name>
    <dbReference type="NCBI Taxonomy" id="29170"/>
    <lineage>
        <taxon>Eukaryota</taxon>
        <taxon>Metazoa</taxon>
        <taxon>Ecdysozoa</taxon>
        <taxon>Nematoda</taxon>
        <taxon>Chromadorea</taxon>
        <taxon>Rhabditida</taxon>
        <taxon>Rhabditina</taxon>
        <taxon>Rhabditomorpha</taxon>
        <taxon>Strongyloidea</taxon>
        <taxon>Ancylostomatidae</taxon>
        <taxon>Ancylostomatinae</taxon>
        <taxon>Ancylostoma</taxon>
    </lineage>
</organism>
<dbReference type="InterPro" id="IPR030395">
    <property type="entry name" value="GP_PDE_dom"/>
</dbReference>
<dbReference type="AlphaFoldDB" id="A0A368FGF6"/>
<dbReference type="EMBL" id="JOJR01001503">
    <property type="protein sequence ID" value="RCN30648.1"/>
    <property type="molecule type" value="Genomic_DNA"/>
</dbReference>
<dbReference type="Gene3D" id="3.20.20.190">
    <property type="entry name" value="Phosphatidylinositol (PI) phosphodiesterase"/>
    <property type="match status" value="1"/>
</dbReference>
<proteinExistence type="inferred from homology"/>
<dbReference type="PANTHER" id="PTHR22958:SF1">
    <property type="entry name" value="GLYCEROPHOSPHOCHOLINE PHOSPHODIESTERASE GPCPD1"/>
    <property type="match status" value="1"/>
</dbReference>
<accession>A0A368FGF6</accession>
<dbReference type="PROSITE" id="PS51704">
    <property type="entry name" value="GP_PDE"/>
    <property type="match status" value="1"/>
</dbReference>
<dbReference type="OrthoDB" id="1058301at2759"/>
<evidence type="ECO:0000313" key="6">
    <source>
        <dbReference type="Proteomes" id="UP000252519"/>
    </source>
</evidence>
<feature type="domain" description="GP-PDE" evidence="4">
    <location>
        <begin position="282"/>
        <end position="582"/>
    </location>
</feature>
<dbReference type="Gene3D" id="2.60.40.10">
    <property type="entry name" value="Immunoglobulins"/>
    <property type="match status" value="1"/>
</dbReference>
<evidence type="ECO:0000256" key="3">
    <source>
        <dbReference type="SAM" id="SignalP"/>
    </source>
</evidence>
<dbReference type="InterPro" id="IPR017946">
    <property type="entry name" value="PLC-like_Pdiesterase_TIM-brl"/>
</dbReference>
<dbReference type="InterPro" id="IPR051578">
    <property type="entry name" value="GDPD"/>
</dbReference>
<dbReference type="STRING" id="29170.A0A368FGF6"/>
<dbReference type="InterPro" id="IPR057506">
    <property type="entry name" value="C2_GPCPD1"/>
</dbReference>
<keyword evidence="3" id="KW-0732">Signal</keyword>
<evidence type="ECO:0000256" key="2">
    <source>
        <dbReference type="ARBA" id="ARBA00022801"/>
    </source>
</evidence>
<reference evidence="5 6" key="1">
    <citation type="submission" date="2014-10" db="EMBL/GenBank/DDBJ databases">
        <title>Draft genome of the hookworm Ancylostoma caninum.</title>
        <authorList>
            <person name="Mitreva M."/>
        </authorList>
    </citation>
    <scope>NUCLEOTIDE SEQUENCE [LARGE SCALE GENOMIC DNA]</scope>
    <source>
        <strain evidence="5 6">Baltimore</strain>
    </source>
</reference>
<keyword evidence="2" id="KW-0378">Hydrolase</keyword>
<feature type="non-terminal residue" evidence="5">
    <location>
        <position position="1"/>
    </location>
</feature>
<dbReference type="SUPFAM" id="SSF51695">
    <property type="entry name" value="PLC-like phosphodiesterases"/>
    <property type="match status" value="1"/>
</dbReference>
<dbReference type="Pfam" id="PF25329">
    <property type="entry name" value="C2_GDE1"/>
    <property type="match status" value="1"/>
</dbReference>
<comment type="caution">
    <text evidence="5">The sequence shown here is derived from an EMBL/GenBank/DDBJ whole genome shotgun (WGS) entry which is preliminary data.</text>
</comment>
<feature type="signal peptide" evidence="3">
    <location>
        <begin position="1"/>
        <end position="21"/>
    </location>
</feature>
<dbReference type="GO" id="GO:0046475">
    <property type="term" value="P:glycerophospholipid catabolic process"/>
    <property type="evidence" value="ECO:0007669"/>
    <property type="project" value="TreeGrafter"/>
</dbReference>
<evidence type="ECO:0000259" key="4">
    <source>
        <dbReference type="PROSITE" id="PS51704"/>
    </source>
</evidence>
<dbReference type="Proteomes" id="UP000252519">
    <property type="component" value="Unassembled WGS sequence"/>
</dbReference>